<dbReference type="PANTHER" id="PTHR43330:SF8">
    <property type="entry name" value="METHIONINE AMINOPEPTIDASE 1D, MITOCHONDRIAL"/>
    <property type="match status" value="1"/>
</dbReference>
<dbReference type="HAMAP" id="MF_01974">
    <property type="entry name" value="MetAP_1"/>
    <property type="match status" value="1"/>
</dbReference>
<evidence type="ECO:0000259" key="8">
    <source>
        <dbReference type="Pfam" id="PF00557"/>
    </source>
</evidence>
<feature type="binding site" evidence="5">
    <location>
        <position position="294"/>
    </location>
    <ligand>
        <name>a divalent metal cation</name>
        <dbReference type="ChEBI" id="CHEBI:60240"/>
        <label>1</label>
    </ligand>
</feature>
<evidence type="ECO:0000256" key="4">
    <source>
        <dbReference type="ARBA" id="ARBA00022801"/>
    </source>
</evidence>
<dbReference type="EMBL" id="KZ989114">
    <property type="protein sequence ID" value="RKP28157.1"/>
    <property type="molecule type" value="Genomic_DNA"/>
</dbReference>
<dbReference type="InterPro" id="IPR000994">
    <property type="entry name" value="Pept_M24"/>
</dbReference>
<evidence type="ECO:0000256" key="2">
    <source>
        <dbReference type="ARBA" id="ARBA00022670"/>
    </source>
</evidence>
<dbReference type="InterPro" id="IPR002467">
    <property type="entry name" value="Pept_M24A_MAP1"/>
</dbReference>
<dbReference type="GO" id="GO:0004239">
    <property type="term" value="F:initiator methionyl aminopeptidase activity"/>
    <property type="evidence" value="ECO:0007669"/>
    <property type="project" value="UniProtKB-UniRule"/>
</dbReference>
<dbReference type="EC" id="3.4.11.18" evidence="6"/>
<keyword evidence="3 5" id="KW-0479">Metal-binding</keyword>
<name>A0A4P9Z689_9FUNG</name>
<feature type="binding site" evidence="5">
    <location>
        <position position="168"/>
    </location>
    <ligand>
        <name>a divalent metal cation</name>
        <dbReference type="ChEBI" id="CHEBI:60240"/>
        <label>1</label>
    </ligand>
</feature>
<feature type="region of interest" description="Disordered" evidence="7">
    <location>
        <begin position="1"/>
        <end position="23"/>
    </location>
</feature>
<comment type="similarity">
    <text evidence="5">Belongs to the peptidase M24A family. Methionine aminopeptidase type 1 subfamily.</text>
</comment>
<accession>A0A4P9Z689</accession>
<dbReference type="NCBIfam" id="TIGR00500">
    <property type="entry name" value="met_pdase_I"/>
    <property type="match status" value="1"/>
</dbReference>
<dbReference type="PANTHER" id="PTHR43330">
    <property type="entry name" value="METHIONINE AMINOPEPTIDASE"/>
    <property type="match status" value="1"/>
</dbReference>
<keyword evidence="1 5" id="KW-0031">Aminopeptidase</keyword>
<comment type="cofactor">
    <cofactor evidence="5">
        <name>Co(2+)</name>
        <dbReference type="ChEBI" id="CHEBI:48828"/>
    </cofactor>
    <cofactor evidence="5">
        <name>Zn(2+)</name>
        <dbReference type="ChEBI" id="CHEBI:29105"/>
    </cofactor>
    <cofactor evidence="5">
        <name>Mn(2+)</name>
        <dbReference type="ChEBI" id="CHEBI:29035"/>
    </cofactor>
    <cofactor evidence="5">
        <name>Fe(2+)</name>
        <dbReference type="ChEBI" id="CHEBI:29033"/>
    </cofactor>
    <text evidence="5">Binds 2 divalent metal cations per subunit. Has a high-affinity and a low affinity metal-binding site. The true nature of the physiological cofactor is under debate. The enzyme is active with cobalt, zinc, manganese or divalent iron ions. Most likely, methionine aminopeptidases function as mononuclear Fe(2+)-metalloproteases under physiological conditions, and the catalytically relevant metal-binding site has been assigned to the histidine-containing high-affinity site.</text>
</comment>
<dbReference type="GO" id="GO:0046872">
    <property type="term" value="F:metal ion binding"/>
    <property type="evidence" value="ECO:0007669"/>
    <property type="project" value="UniProtKB-UniRule"/>
</dbReference>
<evidence type="ECO:0000313" key="9">
    <source>
        <dbReference type="EMBL" id="RKP28157.1"/>
    </source>
</evidence>
<dbReference type="PRINTS" id="PR00599">
    <property type="entry name" value="MAPEPTIDASE"/>
</dbReference>
<evidence type="ECO:0000256" key="6">
    <source>
        <dbReference type="RuleBase" id="RU003653"/>
    </source>
</evidence>
<feature type="binding site" evidence="5">
    <location>
        <position position="140"/>
    </location>
    <ligand>
        <name>substrate</name>
    </ligand>
</feature>
<evidence type="ECO:0000256" key="7">
    <source>
        <dbReference type="SAM" id="MobiDB-lite"/>
    </source>
</evidence>
<feature type="domain" description="Peptidase M24" evidence="8">
    <location>
        <begin position="75"/>
        <end position="301"/>
    </location>
</feature>
<evidence type="ECO:0000256" key="3">
    <source>
        <dbReference type="ARBA" id="ARBA00022723"/>
    </source>
</evidence>
<feature type="binding site" evidence="5">
    <location>
        <position position="294"/>
    </location>
    <ligand>
        <name>a divalent metal cation</name>
        <dbReference type="ChEBI" id="CHEBI:60240"/>
        <label>2</label>
        <note>catalytic</note>
    </ligand>
</feature>
<evidence type="ECO:0000256" key="5">
    <source>
        <dbReference type="HAMAP-Rule" id="MF_03174"/>
    </source>
</evidence>
<evidence type="ECO:0000256" key="1">
    <source>
        <dbReference type="ARBA" id="ARBA00022438"/>
    </source>
</evidence>
<dbReference type="InterPro" id="IPR001714">
    <property type="entry name" value="Pept_M24_MAP"/>
</dbReference>
<proteinExistence type="inferred from homology"/>
<feature type="binding site" evidence="5">
    <location>
        <position position="168"/>
    </location>
    <ligand>
        <name>a divalent metal cation</name>
        <dbReference type="ChEBI" id="CHEBI:60240"/>
        <label>2</label>
        <note>catalytic</note>
    </ligand>
</feature>
<dbReference type="OrthoDB" id="3209743at2759"/>
<comment type="function">
    <text evidence="6">Cotranslationally removes the N-terminal methionine from nascent proteins. The N-terminal methionine is often cleaved when the second residue in the primary sequence is small and uncharged (Met-Ala-, Cys, Gly, Pro, Ser, Thr, or Val).</text>
</comment>
<keyword evidence="10" id="KW-1185">Reference proteome</keyword>
<dbReference type="GO" id="GO:0070006">
    <property type="term" value="F:metalloaminopeptidase activity"/>
    <property type="evidence" value="ECO:0007669"/>
    <property type="project" value="UniProtKB-UniRule"/>
</dbReference>
<feature type="binding site" evidence="5">
    <location>
        <position position="263"/>
    </location>
    <ligand>
        <name>a divalent metal cation</name>
        <dbReference type="ChEBI" id="CHEBI:60240"/>
        <label>2</label>
        <note>catalytic</note>
    </ligand>
</feature>
<protein>
    <recommendedName>
        <fullName evidence="6">Methionine aminopeptidase</fullName>
        <ecNumber evidence="6">3.4.11.18</ecNumber>
    </recommendedName>
</protein>
<dbReference type="Pfam" id="PF00557">
    <property type="entry name" value="Peptidase_M24"/>
    <property type="match status" value="1"/>
</dbReference>
<dbReference type="Gene3D" id="3.90.230.10">
    <property type="entry name" value="Creatinase/methionine aminopeptidase superfamily"/>
    <property type="match status" value="1"/>
</dbReference>
<feature type="binding site" evidence="5">
    <location>
        <position position="238"/>
    </location>
    <ligand>
        <name>substrate</name>
    </ligand>
</feature>
<keyword evidence="2 5" id="KW-0645">Protease</keyword>
<dbReference type="AlphaFoldDB" id="A0A4P9Z689"/>
<evidence type="ECO:0000313" key="10">
    <source>
        <dbReference type="Proteomes" id="UP000278143"/>
    </source>
</evidence>
<gene>
    <name evidence="9" type="ORF">SYNPS1DRAFT_32259</name>
</gene>
<feature type="region of interest" description="Disordered" evidence="7">
    <location>
        <begin position="37"/>
        <end position="57"/>
    </location>
</feature>
<dbReference type="SUPFAM" id="SSF55920">
    <property type="entry name" value="Creatinase/aminopeptidase"/>
    <property type="match status" value="1"/>
</dbReference>
<reference evidence="10" key="1">
    <citation type="journal article" date="2018" name="Nat. Microbiol.">
        <title>Leveraging single-cell genomics to expand the fungal tree of life.</title>
        <authorList>
            <person name="Ahrendt S.R."/>
            <person name="Quandt C.A."/>
            <person name="Ciobanu D."/>
            <person name="Clum A."/>
            <person name="Salamov A."/>
            <person name="Andreopoulos B."/>
            <person name="Cheng J.F."/>
            <person name="Woyke T."/>
            <person name="Pelin A."/>
            <person name="Henrissat B."/>
            <person name="Reynolds N.K."/>
            <person name="Benny G.L."/>
            <person name="Smith M.E."/>
            <person name="James T.Y."/>
            <person name="Grigoriev I.V."/>
        </authorList>
    </citation>
    <scope>NUCLEOTIDE SEQUENCE [LARGE SCALE GENOMIC DNA]</scope>
    <source>
        <strain evidence="10">Benny S71-1</strain>
    </source>
</reference>
<feature type="binding site" evidence="5">
    <location>
        <position position="231"/>
    </location>
    <ligand>
        <name>a divalent metal cation</name>
        <dbReference type="ChEBI" id="CHEBI:60240"/>
        <label>2</label>
        <note>catalytic</note>
    </ligand>
</feature>
<keyword evidence="4 5" id="KW-0378">Hydrolase</keyword>
<organism evidence="9 10">
    <name type="scientific">Syncephalis pseudoplumigaleata</name>
    <dbReference type="NCBI Taxonomy" id="1712513"/>
    <lineage>
        <taxon>Eukaryota</taxon>
        <taxon>Fungi</taxon>
        <taxon>Fungi incertae sedis</taxon>
        <taxon>Zoopagomycota</taxon>
        <taxon>Zoopagomycotina</taxon>
        <taxon>Zoopagomycetes</taxon>
        <taxon>Zoopagales</taxon>
        <taxon>Piptocephalidaceae</taxon>
        <taxon>Syncephalis</taxon>
    </lineage>
</organism>
<comment type="catalytic activity">
    <reaction evidence="5 6">
        <text>Release of N-terminal amino acids, preferentially methionine, from peptides and arylamides.</text>
        <dbReference type="EC" id="3.4.11.18"/>
    </reaction>
</comment>
<feature type="binding site" evidence="5">
    <location>
        <position position="157"/>
    </location>
    <ligand>
        <name>a divalent metal cation</name>
        <dbReference type="ChEBI" id="CHEBI:60240"/>
        <label>1</label>
    </ligand>
</feature>
<dbReference type="Proteomes" id="UP000278143">
    <property type="component" value="Unassembled WGS sequence"/>
</dbReference>
<dbReference type="GO" id="GO:0006508">
    <property type="term" value="P:proteolysis"/>
    <property type="evidence" value="ECO:0007669"/>
    <property type="project" value="UniProtKB-KW"/>
</dbReference>
<dbReference type="InterPro" id="IPR036005">
    <property type="entry name" value="Creatinase/aminopeptidase-like"/>
</dbReference>
<dbReference type="CDD" id="cd01086">
    <property type="entry name" value="MetAP1"/>
    <property type="match status" value="1"/>
</dbReference>
<sequence length="319" mass="34325">MVTSIDKKQQQQYSDDDGCMRPPSLRVGVGHIEQRPVPASVTSRPPYAGAGSSYTYEDEHDGSIELIARPEQTSGMRAAGQLAAQALQRAAGMIEPGVTTEQLDEALHAFICQHGAYPSPLNYRGFPRSICTSVSNVIAHGIPDKRPLEDGDIINVDVTVYRQGYHGDTSATFLVGQVDAQGQALVHATREAMEAAIRLCGPGVPLREIGRAICDVAEARGFRVSDELSGHGIGRLFHTLPLIYHHRNDEPGAMQAGMAFTIEPVLCQGSARSRMWPDGWTLVTADGGRSAQFEHTILVTADGHEVLTLPTNTSHAPLG</sequence>